<reference evidence="1" key="1">
    <citation type="journal article" date="2015" name="Nature">
        <title>Complex archaea that bridge the gap between prokaryotes and eukaryotes.</title>
        <authorList>
            <person name="Spang A."/>
            <person name="Saw J.H."/>
            <person name="Jorgensen S.L."/>
            <person name="Zaremba-Niedzwiedzka K."/>
            <person name="Martijn J."/>
            <person name="Lind A.E."/>
            <person name="van Eijk R."/>
            <person name="Schleper C."/>
            <person name="Guy L."/>
            <person name="Ettema T.J."/>
        </authorList>
    </citation>
    <scope>NUCLEOTIDE SEQUENCE</scope>
</reference>
<dbReference type="EMBL" id="LAZR01012386">
    <property type="protein sequence ID" value="KKM27110.1"/>
    <property type="molecule type" value="Genomic_DNA"/>
</dbReference>
<sequence>MNELEKQIQVVAEVRQRAQNLKTVFGGEMTTETKVNKLMKLVDRQLDEALLAVEEARVAKATALKVSSVLPEELLAHTWWRFEKKGDGWYMETSILSDAEANEFIRALKLCGVTGIKSSYRGYANKWAYSGTFQVGNETIEIMVDGGSQPPTCRVEKIVEMKEVTTYKAICEETGEVL</sequence>
<name>A0A0F9LHZ2_9ZZZZ</name>
<protein>
    <submittedName>
        <fullName evidence="1">Uncharacterized protein</fullName>
    </submittedName>
</protein>
<organism evidence="1">
    <name type="scientific">marine sediment metagenome</name>
    <dbReference type="NCBI Taxonomy" id="412755"/>
    <lineage>
        <taxon>unclassified sequences</taxon>
        <taxon>metagenomes</taxon>
        <taxon>ecological metagenomes</taxon>
    </lineage>
</organism>
<proteinExistence type="predicted"/>
<dbReference type="AlphaFoldDB" id="A0A0F9LHZ2"/>
<evidence type="ECO:0000313" key="1">
    <source>
        <dbReference type="EMBL" id="KKM27110.1"/>
    </source>
</evidence>
<gene>
    <name evidence="1" type="ORF">LCGC14_1578050</name>
</gene>
<accession>A0A0F9LHZ2</accession>
<comment type="caution">
    <text evidence="1">The sequence shown here is derived from an EMBL/GenBank/DDBJ whole genome shotgun (WGS) entry which is preliminary data.</text>
</comment>